<protein>
    <submittedName>
        <fullName evidence="1">Uncharacterized protein</fullName>
    </submittedName>
</protein>
<evidence type="ECO:0000313" key="2">
    <source>
        <dbReference type="Proteomes" id="UP000664771"/>
    </source>
</evidence>
<sequence>MSLQNRVTLEDFEKMSASDASHLPPDMLFEIEGEVIELDRRSKDLKCRLSAALNLKYGDTADGERKGDYGKVRIVDAGFVIECNKPKSVDWDSDGLRAFAKELAEQGERTDEYLKIEISVPEQAYKNWPSGLRAQVDPFRTEKAGKPTYKMFRG</sequence>
<comment type="caution">
    <text evidence="1">The sequence shown here is derived from an EMBL/GenBank/DDBJ whole genome shotgun (WGS) entry which is preliminary data.</text>
</comment>
<name>A0ABS3M179_9PROT</name>
<organism evidence="1 2">
    <name type="scientific">Acetobacter sacchari</name>
    <dbReference type="NCBI Taxonomy" id="2661687"/>
    <lineage>
        <taxon>Bacteria</taxon>
        <taxon>Pseudomonadati</taxon>
        <taxon>Pseudomonadota</taxon>
        <taxon>Alphaproteobacteria</taxon>
        <taxon>Acetobacterales</taxon>
        <taxon>Acetobacteraceae</taxon>
        <taxon>Acetobacter</taxon>
    </lineage>
</organism>
<dbReference type="Proteomes" id="UP000664771">
    <property type="component" value="Unassembled WGS sequence"/>
</dbReference>
<reference evidence="1 2" key="1">
    <citation type="submission" date="2021-03" db="EMBL/GenBank/DDBJ databases">
        <title>The complete genome sequence of Acetobacter sacchari TBRC 11175.</title>
        <authorList>
            <person name="Charoenyingcharoen P."/>
            <person name="Yukphan P."/>
        </authorList>
    </citation>
    <scope>NUCLEOTIDE SEQUENCE [LARGE SCALE GENOMIC DNA]</scope>
    <source>
        <strain evidence="1 2">TBRC 11175</strain>
    </source>
</reference>
<gene>
    <name evidence="1" type="ORF">J2D73_19105</name>
</gene>
<evidence type="ECO:0000313" key="1">
    <source>
        <dbReference type="EMBL" id="MBO1361894.1"/>
    </source>
</evidence>
<accession>A0ABS3M179</accession>
<proteinExistence type="predicted"/>
<dbReference type="RefSeq" id="WP_207883921.1">
    <property type="nucleotide sequence ID" value="NZ_JAFVMF010000035.1"/>
</dbReference>
<dbReference type="EMBL" id="JAFVMF010000035">
    <property type="protein sequence ID" value="MBO1361894.1"/>
    <property type="molecule type" value="Genomic_DNA"/>
</dbReference>
<keyword evidence="2" id="KW-1185">Reference proteome</keyword>